<comment type="similarity">
    <text evidence="5">Belongs to the laat-1 family.</text>
</comment>
<evidence type="ECO:0000256" key="4">
    <source>
        <dbReference type="ARBA" id="ARBA00023136"/>
    </source>
</evidence>
<dbReference type="PANTHER" id="PTHR16201">
    <property type="entry name" value="SEVEN TRANSMEMBRANE PROTEIN 1-RELATED"/>
    <property type="match status" value="1"/>
</dbReference>
<dbReference type="InterPro" id="IPR051415">
    <property type="entry name" value="LAAT-1"/>
</dbReference>
<keyword evidence="4 7" id="KW-0472">Membrane</keyword>
<comment type="subcellular location">
    <subcellularLocation>
        <location evidence="1">Membrane</location>
        <topology evidence="1">Multi-pass membrane protein</topology>
    </subcellularLocation>
</comment>
<keyword evidence="3 7" id="KW-1133">Transmembrane helix</keyword>
<dbReference type="Proteomes" id="UP000054007">
    <property type="component" value="Unassembled WGS sequence"/>
</dbReference>
<dbReference type="Gene3D" id="1.20.1280.290">
    <property type="match status" value="2"/>
</dbReference>
<accession>A0A0D7BPY4</accession>
<gene>
    <name evidence="8" type="ORF">CYLTODRAFT_418197</name>
</gene>
<evidence type="ECO:0000256" key="6">
    <source>
        <dbReference type="ARBA" id="ARBA00050768"/>
    </source>
</evidence>
<evidence type="ECO:0008006" key="10">
    <source>
        <dbReference type="Google" id="ProtNLM"/>
    </source>
</evidence>
<dbReference type="AlphaFoldDB" id="A0A0D7BPY4"/>
<organism evidence="8 9">
    <name type="scientific">Cylindrobasidium torrendii FP15055 ss-10</name>
    <dbReference type="NCBI Taxonomy" id="1314674"/>
    <lineage>
        <taxon>Eukaryota</taxon>
        <taxon>Fungi</taxon>
        <taxon>Dikarya</taxon>
        <taxon>Basidiomycota</taxon>
        <taxon>Agaricomycotina</taxon>
        <taxon>Agaricomycetes</taxon>
        <taxon>Agaricomycetidae</taxon>
        <taxon>Agaricales</taxon>
        <taxon>Marasmiineae</taxon>
        <taxon>Physalacriaceae</taxon>
        <taxon>Cylindrobasidium</taxon>
    </lineage>
</organism>
<dbReference type="Pfam" id="PF04193">
    <property type="entry name" value="PQ-loop"/>
    <property type="match status" value="2"/>
</dbReference>
<evidence type="ECO:0000313" key="9">
    <source>
        <dbReference type="Proteomes" id="UP000054007"/>
    </source>
</evidence>
<evidence type="ECO:0000256" key="3">
    <source>
        <dbReference type="ARBA" id="ARBA00022989"/>
    </source>
</evidence>
<keyword evidence="2 7" id="KW-0812">Transmembrane</keyword>
<evidence type="ECO:0000256" key="1">
    <source>
        <dbReference type="ARBA" id="ARBA00004141"/>
    </source>
</evidence>
<feature type="transmembrane region" description="Helical" evidence="7">
    <location>
        <begin position="390"/>
        <end position="413"/>
    </location>
</feature>
<dbReference type="GO" id="GO:0000329">
    <property type="term" value="C:fungal-type vacuole membrane"/>
    <property type="evidence" value="ECO:0007669"/>
    <property type="project" value="TreeGrafter"/>
</dbReference>
<protein>
    <recommendedName>
        <fullName evidence="10">PQ-loop-domain-containing protein</fullName>
    </recommendedName>
</protein>
<proteinExistence type="inferred from homology"/>
<evidence type="ECO:0000313" key="8">
    <source>
        <dbReference type="EMBL" id="KIY72219.1"/>
    </source>
</evidence>
<dbReference type="GO" id="GO:0015174">
    <property type="term" value="F:basic amino acid transmembrane transporter activity"/>
    <property type="evidence" value="ECO:0007669"/>
    <property type="project" value="TreeGrafter"/>
</dbReference>
<dbReference type="SMART" id="SM00679">
    <property type="entry name" value="CTNS"/>
    <property type="match status" value="2"/>
</dbReference>
<dbReference type="PANTHER" id="PTHR16201:SF34">
    <property type="entry name" value="LYSOSOMAL AMINO ACID TRANSPORTER 1"/>
    <property type="match status" value="1"/>
</dbReference>
<dbReference type="InterPro" id="IPR006603">
    <property type="entry name" value="PQ-loop_rpt"/>
</dbReference>
<feature type="transmembrane region" description="Helical" evidence="7">
    <location>
        <begin position="259"/>
        <end position="276"/>
    </location>
</feature>
<sequence length="443" mass="48685">MQQTFSDLLGYTSIACWLGAQFPQVLENIRSGNCDGLALPFLANWLMGDISNLVGCILTHQLPFQTYLATYFVFVDCTLVGQYIYYAYQRPPPPLGHPRLYSTDHRDRPGSRYRTLSSVVAKAAAIAAAHDEYRPYPTRRLSEDRYASRLGEANSREVDGEGDEEGYAALADSFHSDLGGRRSRVSWSVERPARRGASIGHAAVPTSSKASVIPPAARTMSTVDVAALRGRSMMRSDANAEAHAHTTASKSARRGNSSIVYFGVWALVGVGMLARHQHGLVYSGYGGEGRGMVLSAQRDATTTPPIFETLEADAERVLGRIFAWLCTTLYLTSRLPQIWKNYARKSVAGLSMYLFIFAFLGNVFYVSSILTSPNAWLPQPASGNFIRESIPYLLGSGGTLIFDITIVAQSFIYRPKHLRRASMEEEARLLPGDNAMVASVESL</sequence>
<evidence type="ECO:0000256" key="7">
    <source>
        <dbReference type="SAM" id="Phobius"/>
    </source>
</evidence>
<reference evidence="8 9" key="1">
    <citation type="journal article" date="2015" name="Fungal Genet. Biol.">
        <title>Evolution of novel wood decay mechanisms in Agaricales revealed by the genome sequences of Fistulina hepatica and Cylindrobasidium torrendii.</title>
        <authorList>
            <person name="Floudas D."/>
            <person name="Held B.W."/>
            <person name="Riley R."/>
            <person name="Nagy L.G."/>
            <person name="Koehler G."/>
            <person name="Ransdell A.S."/>
            <person name="Younus H."/>
            <person name="Chow J."/>
            <person name="Chiniquy J."/>
            <person name="Lipzen A."/>
            <person name="Tritt A."/>
            <person name="Sun H."/>
            <person name="Haridas S."/>
            <person name="LaButti K."/>
            <person name="Ohm R.A."/>
            <person name="Kues U."/>
            <person name="Blanchette R.A."/>
            <person name="Grigoriev I.V."/>
            <person name="Minto R.E."/>
            <person name="Hibbett D.S."/>
        </authorList>
    </citation>
    <scope>NUCLEOTIDE SEQUENCE [LARGE SCALE GENOMIC DNA]</scope>
    <source>
        <strain evidence="8 9">FP15055 ss-10</strain>
    </source>
</reference>
<name>A0A0D7BPY4_9AGAR</name>
<dbReference type="OrthoDB" id="8048523at2759"/>
<feature type="transmembrane region" description="Helical" evidence="7">
    <location>
        <begin position="347"/>
        <end position="370"/>
    </location>
</feature>
<keyword evidence="9" id="KW-1185">Reference proteome</keyword>
<evidence type="ECO:0000256" key="5">
    <source>
        <dbReference type="ARBA" id="ARBA00038039"/>
    </source>
</evidence>
<evidence type="ECO:0000256" key="2">
    <source>
        <dbReference type="ARBA" id="ARBA00022692"/>
    </source>
</evidence>
<dbReference type="EMBL" id="KN880446">
    <property type="protein sequence ID" value="KIY72219.1"/>
    <property type="molecule type" value="Genomic_DNA"/>
</dbReference>
<dbReference type="FunFam" id="1.20.1280.290:FF:000009">
    <property type="entry name" value="PQ loop repeat family protein"/>
    <property type="match status" value="1"/>
</dbReference>
<comment type="catalytic activity">
    <reaction evidence="6">
        <text>L-histidine(out) + L-arginine(in) = L-histidine(in) + L-arginine(out)</text>
        <dbReference type="Rhea" id="RHEA:71063"/>
        <dbReference type="ChEBI" id="CHEBI:32682"/>
        <dbReference type="ChEBI" id="CHEBI:57595"/>
    </reaction>
</comment>
<dbReference type="GO" id="GO:0034488">
    <property type="term" value="P:basic amino acid transmembrane export from vacuole"/>
    <property type="evidence" value="ECO:0007669"/>
    <property type="project" value="TreeGrafter"/>
</dbReference>